<dbReference type="EMBL" id="AXCY01000036">
    <property type="protein sequence ID" value="KGM10881.1"/>
    <property type="molecule type" value="Genomic_DNA"/>
</dbReference>
<feature type="region of interest" description="Disordered" evidence="1">
    <location>
        <begin position="158"/>
        <end position="181"/>
    </location>
</feature>
<name>A0A0A0BSF1_9CELL</name>
<proteinExistence type="predicted"/>
<sequence>MTWWRRLLGAGGGSGADAGDGVREGGRGGVPAEVPDRLVEAAPPAAPSVGEVYPLTPAAADDVAALLTVAPGLGPVGELVTTGSGRRVLAVEADAADLLPLWHRMRDLHPTTGLWPVLIGPDPGDMFSALPGSGDDHDDAAELERAAGLTVDDVWAEHGPDDDDAYAVDARPPSALEPEDEPFGVARTRGILALVPGAPWDAPAVLGWNGGCNVDVTPAEHAVVLRHWHERHGAELVGMDADQVMELLVARPPSTPDEALAVALEQYAYCPDSVAQGTGSVTDLARTHAPAGSWHLWWD</sequence>
<keyword evidence="4" id="KW-1185">Reference proteome</keyword>
<organism evidence="3 4">
    <name type="scientific">Cellulomonas carbonis T26</name>
    <dbReference type="NCBI Taxonomy" id="947969"/>
    <lineage>
        <taxon>Bacteria</taxon>
        <taxon>Bacillati</taxon>
        <taxon>Actinomycetota</taxon>
        <taxon>Actinomycetes</taxon>
        <taxon>Micrococcales</taxon>
        <taxon>Cellulomonadaceae</taxon>
        <taxon>Cellulomonas</taxon>
    </lineage>
</organism>
<gene>
    <name evidence="3" type="ORF">N868_08645</name>
</gene>
<reference evidence="3 4" key="2">
    <citation type="journal article" date="2015" name="Stand. Genomic Sci.">
        <title>Draft genome sequence of Cellulomonas carbonis T26(T) and comparative analysis of six Cellulomonas genomes.</title>
        <authorList>
            <person name="Zhuang W."/>
            <person name="Zhang S."/>
            <person name="Xia X."/>
            <person name="Wang G."/>
        </authorList>
    </citation>
    <scope>NUCLEOTIDE SEQUENCE [LARGE SCALE GENOMIC DNA]</scope>
    <source>
        <strain evidence="3 4">T26</strain>
    </source>
</reference>
<evidence type="ECO:0000313" key="4">
    <source>
        <dbReference type="Proteomes" id="UP000029839"/>
    </source>
</evidence>
<dbReference type="Pfam" id="PF14062">
    <property type="entry name" value="DUF4253"/>
    <property type="match status" value="1"/>
</dbReference>
<feature type="domain" description="DUF4253" evidence="2">
    <location>
        <begin position="197"/>
        <end position="299"/>
    </location>
</feature>
<evidence type="ECO:0000259" key="2">
    <source>
        <dbReference type="Pfam" id="PF14062"/>
    </source>
</evidence>
<dbReference type="AlphaFoldDB" id="A0A0A0BSF1"/>
<protein>
    <recommendedName>
        <fullName evidence="2">DUF4253 domain-containing protein</fullName>
    </recommendedName>
</protein>
<accession>A0A0A0BSF1</accession>
<reference evidence="3 4" key="1">
    <citation type="submission" date="2013-08" db="EMBL/GenBank/DDBJ databases">
        <title>Genome sequencing of Cellulomonas carbonis T26.</title>
        <authorList>
            <person name="Chen F."/>
            <person name="Li Y."/>
            <person name="Wang G."/>
        </authorList>
    </citation>
    <scope>NUCLEOTIDE SEQUENCE [LARGE SCALE GENOMIC DNA]</scope>
    <source>
        <strain evidence="3 4">T26</strain>
    </source>
</reference>
<comment type="caution">
    <text evidence="3">The sequence shown here is derived from an EMBL/GenBank/DDBJ whole genome shotgun (WGS) entry which is preliminary data.</text>
</comment>
<dbReference type="RefSeq" id="WP_229734513.1">
    <property type="nucleotide sequence ID" value="NZ_AXCY01000036.1"/>
</dbReference>
<evidence type="ECO:0000313" key="3">
    <source>
        <dbReference type="EMBL" id="KGM10881.1"/>
    </source>
</evidence>
<dbReference type="Proteomes" id="UP000029839">
    <property type="component" value="Unassembled WGS sequence"/>
</dbReference>
<feature type="region of interest" description="Disordered" evidence="1">
    <location>
        <begin position="11"/>
        <end position="31"/>
    </location>
</feature>
<evidence type="ECO:0000256" key="1">
    <source>
        <dbReference type="SAM" id="MobiDB-lite"/>
    </source>
</evidence>
<dbReference type="InterPro" id="IPR025349">
    <property type="entry name" value="DUF4253"/>
</dbReference>